<keyword evidence="4" id="KW-1185">Reference proteome</keyword>
<feature type="coiled-coil region" evidence="1">
    <location>
        <begin position="207"/>
        <end position="234"/>
    </location>
</feature>
<evidence type="ECO:0000313" key="4">
    <source>
        <dbReference type="Proteomes" id="UP000663879"/>
    </source>
</evidence>
<keyword evidence="1" id="KW-0175">Coiled coil</keyword>
<dbReference type="OrthoDB" id="10238327at2759"/>
<evidence type="ECO:0000256" key="2">
    <source>
        <dbReference type="SAM" id="Phobius"/>
    </source>
</evidence>
<organism evidence="3 4">
    <name type="scientific">Brachionus calyciflorus</name>
    <dbReference type="NCBI Taxonomy" id="104777"/>
    <lineage>
        <taxon>Eukaryota</taxon>
        <taxon>Metazoa</taxon>
        <taxon>Spiralia</taxon>
        <taxon>Gnathifera</taxon>
        <taxon>Rotifera</taxon>
        <taxon>Eurotatoria</taxon>
        <taxon>Monogononta</taxon>
        <taxon>Pseudotrocha</taxon>
        <taxon>Ploima</taxon>
        <taxon>Brachionidae</taxon>
        <taxon>Brachionus</taxon>
    </lineage>
</organism>
<feature type="coiled-coil region" evidence="1">
    <location>
        <begin position="107"/>
        <end position="171"/>
    </location>
</feature>
<reference evidence="3" key="1">
    <citation type="submission" date="2021-02" db="EMBL/GenBank/DDBJ databases">
        <authorList>
            <person name="Nowell W R."/>
        </authorList>
    </citation>
    <scope>NUCLEOTIDE SEQUENCE</scope>
    <source>
        <strain evidence="3">Ploen Becks lab</strain>
    </source>
</reference>
<accession>A0A813V9K9</accession>
<dbReference type="EMBL" id="CAJNOC010001177">
    <property type="protein sequence ID" value="CAF0842056.1"/>
    <property type="molecule type" value="Genomic_DNA"/>
</dbReference>
<comment type="caution">
    <text evidence="3">The sequence shown here is derived from an EMBL/GenBank/DDBJ whole genome shotgun (WGS) entry which is preliminary data.</text>
</comment>
<dbReference type="AlphaFoldDB" id="A0A813V9K9"/>
<evidence type="ECO:0000313" key="3">
    <source>
        <dbReference type="EMBL" id="CAF0842056.1"/>
    </source>
</evidence>
<proteinExistence type="predicted"/>
<dbReference type="Proteomes" id="UP000663879">
    <property type="component" value="Unassembled WGS sequence"/>
</dbReference>
<keyword evidence="2" id="KW-0812">Transmembrane</keyword>
<feature type="transmembrane region" description="Helical" evidence="2">
    <location>
        <begin position="1125"/>
        <end position="1148"/>
    </location>
</feature>
<sequence length="1157" mass="135120">KIYFHKLKICADVNNLPRAPSLDKKNIDKQKTRYCETVSDSSEHQSVCSTLSHLNLFENPQKTSSELFINNEVFEKDDSDSDSDSSIISVIEIQKPEPEPLEQILTYEELVEELEREKSARIETEKKLKLCFEQLRGNNLELRLKNEASSKDQLEKELNSLSVKHQALIDENNSINDKLLFFKSQLNEIAAEYSYGSDQFDLLDNDYNNLKRRFSECEVEKNKLKNELEIVMAEKLVAVENYNELHKKANRMKFLFEGREERIYSLEKLVDLKDLEIKQLQTKLNDLQIKLFLSFAFYSPQCKEECTDDSLFSFCFTNKTLSVEHLKSCYSEHSAIKMSRIFNFKLFNIKELNHSSLWLNYLSNYTQKIHINNMNMIYLPKINNLYNLKTLKINSHSIYYLADHEYFPPSLEIIDLSNGNIRGVHDDFFVKFENLTELNLQNNRFDFMRLEINSNLIKLIDLSFQKSKNFNLKSINFHKSKSDSKLFINFDSNRIHTLPMILGKLRHIYCYKIGHQFDQEKLLNRDSVTLSDGPIVIENFEIYDQHFLISKVYKHFQCLLDYGVIRNVILIGNRKKEYLHHTINKNFNLENCKHYVSTSTAPPPTTTSITKITPTTISTKNTRVPPTVIKINNKSQKIESSSKKQTILYSTFKSTIQSTKLQISTPILTEKKFLNTKTTEINIQGEKQSSKIDDSFRIRILDYIIDNPGVVFLVFITSFVCSSSSQCQQKCFVDSFNSFKCMNTTFSNESLKSCYLEHFSLKESIFNFDLDNIHGLVYGPIDFNYLSNFTQKIRLNNAIKFRLPIFKNLCNLKILIINSHWILSLDKADFLPSSLEIIDLADGPIYEIKRDFFVKFENLKEINLRRNHLGISRLEFNSNFIRLIDLSFQSENGLRYMDAIYFHKNISDPKLLINFDRNRVRYFPRILGKLRHIYYYKVGHQFDQVQLINRDFIYLSDGPIVIENFEIYDQHFLLNKSYTHFQCLLDYGVIKNVILTGQTKEKYAHNTKKKDFNFENCKNYVSTSTVVATPIVTTKNTTVLSMKKTSMIKTRPFETTCKTTSKQTTFVSTSIQSTKLLKTTTFVSEISFLDTTTPEFNKIGEKQSSKIDYSFRNKILDFIIDNPGVVVSSLTFLFLFLLMLFACFDYAFEKVKSKSIA</sequence>
<gene>
    <name evidence="3" type="ORF">OXX778_LOCUS8507</name>
</gene>
<evidence type="ECO:0000256" key="1">
    <source>
        <dbReference type="SAM" id="Coils"/>
    </source>
</evidence>
<protein>
    <submittedName>
        <fullName evidence="3">Uncharacterized protein</fullName>
    </submittedName>
</protein>
<dbReference type="InterPro" id="IPR032675">
    <property type="entry name" value="LRR_dom_sf"/>
</dbReference>
<name>A0A813V9K9_9BILA</name>
<keyword evidence="2" id="KW-0472">Membrane</keyword>
<dbReference type="Gene3D" id="3.80.10.10">
    <property type="entry name" value="Ribonuclease Inhibitor"/>
    <property type="match status" value="2"/>
</dbReference>
<dbReference type="SUPFAM" id="SSF52058">
    <property type="entry name" value="L domain-like"/>
    <property type="match status" value="2"/>
</dbReference>
<feature type="non-terminal residue" evidence="3">
    <location>
        <position position="1"/>
    </location>
</feature>
<keyword evidence="2" id="KW-1133">Transmembrane helix</keyword>